<dbReference type="SUPFAM" id="SSF56524">
    <property type="entry name" value="Oxidoreductase molybdopterin-binding domain"/>
    <property type="match status" value="1"/>
</dbReference>
<evidence type="ECO:0000256" key="1">
    <source>
        <dbReference type="SAM" id="SignalP"/>
    </source>
</evidence>
<keyword evidence="4" id="KW-1185">Reference proteome</keyword>
<dbReference type="PATRIC" id="fig|472175.3.peg.1935"/>
<feature type="chain" id="PRO_5001783197" description="Oxidoreductase molybdopterin-binding domain-containing protein" evidence="1">
    <location>
        <begin position="29"/>
        <end position="175"/>
    </location>
</feature>
<gene>
    <name evidence="3" type="ORF">EL18_01930</name>
</gene>
<dbReference type="STRING" id="472175.EL18_01930"/>
<keyword evidence="1" id="KW-0732">Signal</keyword>
<reference evidence="3 4" key="1">
    <citation type="submission" date="2014-05" db="EMBL/GenBank/DDBJ databases">
        <title>Draft Genome Sequence of Nitratireductor basaltis Strain UMTGB225, A Marine Bacterium Isolated from Green Barrel Tunicate.</title>
        <authorList>
            <person name="Gan H.Y."/>
        </authorList>
    </citation>
    <scope>NUCLEOTIDE SEQUENCE [LARGE SCALE GENOMIC DNA]</scope>
    <source>
        <strain evidence="3 4">UMTGB225</strain>
    </source>
</reference>
<dbReference type="InterPro" id="IPR036374">
    <property type="entry name" value="OxRdtase_Mopterin-bd_sf"/>
</dbReference>
<evidence type="ECO:0000313" key="4">
    <source>
        <dbReference type="Proteomes" id="UP000053675"/>
    </source>
</evidence>
<dbReference type="Pfam" id="PF00174">
    <property type="entry name" value="Oxidored_molyb"/>
    <property type="match status" value="1"/>
</dbReference>
<proteinExistence type="predicted"/>
<evidence type="ECO:0000259" key="2">
    <source>
        <dbReference type="Pfam" id="PF00174"/>
    </source>
</evidence>
<protein>
    <recommendedName>
        <fullName evidence="2">Oxidoreductase molybdopterin-binding domain-containing protein</fullName>
    </recommendedName>
</protein>
<dbReference type="Gene3D" id="3.90.420.10">
    <property type="entry name" value="Oxidoreductase, molybdopterin-binding domain"/>
    <property type="match status" value="1"/>
</dbReference>
<comment type="caution">
    <text evidence="3">The sequence shown here is derived from an EMBL/GenBank/DDBJ whole genome shotgun (WGS) entry which is preliminary data.</text>
</comment>
<organism evidence="3 4">
    <name type="scientific">Nitratireductor basaltis</name>
    <dbReference type="NCBI Taxonomy" id="472175"/>
    <lineage>
        <taxon>Bacteria</taxon>
        <taxon>Pseudomonadati</taxon>
        <taxon>Pseudomonadota</taxon>
        <taxon>Alphaproteobacteria</taxon>
        <taxon>Hyphomicrobiales</taxon>
        <taxon>Phyllobacteriaceae</taxon>
        <taxon>Nitratireductor</taxon>
    </lineage>
</organism>
<dbReference type="Proteomes" id="UP000053675">
    <property type="component" value="Unassembled WGS sequence"/>
</dbReference>
<sequence>MGMFLPTGRRVQALAMALFAVAASQAYSQDATLSKPEGKTILTIEGEISVTNSGSEAVFDRAMLEELGVKTVKTTTPWYDGDVTFEGVPMRVLLERVGSEGEELVARALNDYSTVIPISDFYDHDVILALKRDGEYMEISDKGPLFIVYPYDGENLHSQQYYARSAWQVARLVVR</sequence>
<accession>A0A084UD53</accession>
<name>A0A084UD53_9HYPH</name>
<feature type="signal peptide" evidence="1">
    <location>
        <begin position="1"/>
        <end position="28"/>
    </location>
</feature>
<dbReference type="AlphaFoldDB" id="A0A084UD53"/>
<evidence type="ECO:0000313" key="3">
    <source>
        <dbReference type="EMBL" id="KFB10889.1"/>
    </source>
</evidence>
<dbReference type="eggNOG" id="COG3915">
    <property type="taxonomic scope" value="Bacteria"/>
</dbReference>
<dbReference type="InterPro" id="IPR000572">
    <property type="entry name" value="OxRdtase_Mopterin-bd_dom"/>
</dbReference>
<dbReference type="EMBL" id="JMQM01000001">
    <property type="protein sequence ID" value="KFB10889.1"/>
    <property type="molecule type" value="Genomic_DNA"/>
</dbReference>
<feature type="domain" description="Oxidoreductase molybdopterin-binding" evidence="2">
    <location>
        <begin position="75"/>
        <end position="150"/>
    </location>
</feature>